<dbReference type="RefSeq" id="WP_191865721.1">
    <property type="nucleotide sequence ID" value="NZ_BMZC01000004.1"/>
</dbReference>
<comment type="caution">
    <text evidence="1">The sequence shown here is derived from an EMBL/GenBank/DDBJ whole genome shotgun (WGS) entry which is preliminary data.</text>
</comment>
<protein>
    <recommendedName>
        <fullName evidence="3">DUF2855 domain-containing protein</fullName>
    </recommendedName>
</protein>
<evidence type="ECO:0000313" key="2">
    <source>
        <dbReference type="Proteomes" id="UP000622604"/>
    </source>
</evidence>
<dbReference type="AlphaFoldDB" id="A0A8H9ICA2"/>
<evidence type="ECO:0000313" key="1">
    <source>
        <dbReference type="EMBL" id="GGZ58848.1"/>
    </source>
</evidence>
<sequence length="378" mass="42519">MSDNKHNDTQLNSTEIWVNKADISQTKVVHGQIDTAALQDGQAILKVDSFGFSANNISYAVTGEKMGYWGFFPANEQWGIVPVWGFGTVIASKHPRAQVGEVVYGYFPMGTHLLVNVDKANDVSFFDNHPQRVSSSPVYDNYLRCAQDPSYQEDSKAWLLNYRPLFMTSFVLDDFVGEHISDKVTTVLLTSASSKTAYGCAHLLMKHKAQRGGHYRVVGLTSAANKALTESFGCYDEVLEYKDIEQISRDGESWVLDFAGNKQLLLDLQDLLGDKLSREVFIGATDVKSQTNKPKGKLHGQLFFAPHQVKKRTEEWTREGFNERYAKAWSSFDAHMQDKIQVVEYQGAKAIQDLYQQGLAGTLNNEEINVLTFYTIPR</sequence>
<dbReference type="InterPro" id="IPR021276">
    <property type="entry name" value="DUF2855"/>
</dbReference>
<reference evidence="1" key="2">
    <citation type="submission" date="2020-09" db="EMBL/GenBank/DDBJ databases">
        <authorList>
            <person name="Sun Q."/>
            <person name="Kim S."/>
        </authorList>
    </citation>
    <scope>NUCLEOTIDE SEQUENCE</scope>
    <source>
        <strain evidence="1">KCTC 32337</strain>
    </source>
</reference>
<dbReference type="Proteomes" id="UP000622604">
    <property type="component" value="Unassembled WGS sequence"/>
</dbReference>
<organism evidence="1 2">
    <name type="scientific">Paraglaciecola chathamensis</name>
    <dbReference type="NCBI Taxonomy" id="368405"/>
    <lineage>
        <taxon>Bacteria</taxon>
        <taxon>Pseudomonadati</taxon>
        <taxon>Pseudomonadota</taxon>
        <taxon>Gammaproteobacteria</taxon>
        <taxon>Alteromonadales</taxon>
        <taxon>Alteromonadaceae</taxon>
        <taxon>Paraglaciecola</taxon>
    </lineage>
</organism>
<dbReference type="EMBL" id="BMZC01000004">
    <property type="protein sequence ID" value="GGZ58848.1"/>
    <property type="molecule type" value="Genomic_DNA"/>
</dbReference>
<evidence type="ECO:0008006" key="3">
    <source>
        <dbReference type="Google" id="ProtNLM"/>
    </source>
</evidence>
<reference evidence="1" key="1">
    <citation type="journal article" date="2014" name="Int. J. Syst. Evol. Microbiol.">
        <title>Complete genome sequence of Corynebacterium casei LMG S-19264T (=DSM 44701T), isolated from a smear-ripened cheese.</title>
        <authorList>
            <consortium name="US DOE Joint Genome Institute (JGI-PGF)"/>
            <person name="Walter F."/>
            <person name="Albersmeier A."/>
            <person name="Kalinowski J."/>
            <person name="Ruckert C."/>
        </authorList>
    </citation>
    <scope>NUCLEOTIDE SEQUENCE</scope>
    <source>
        <strain evidence="1">KCTC 32337</strain>
    </source>
</reference>
<proteinExistence type="predicted"/>
<name>A0A8H9ICA2_9ALTE</name>
<gene>
    <name evidence="1" type="ORF">GCM10011274_15990</name>
</gene>
<dbReference type="Gene3D" id="3.90.180.10">
    <property type="entry name" value="Medium-chain alcohol dehydrogenases, catalytic domain"/>
    <property type="match status" value="1"/>
</dbReference>
<accession>A0A8H9ICA2</accession>
<dbReference type="Pfam" id="PF11017">
    <property type="entry name" value="DUF2855"/>
    <property type="match status" value="1"/>
</dbReference>